<sequence length="146" mass="15672">MSPRLSGLAAALCALVVVAGCGVPAQTAPVATTQSTPPPKPTKPYTVEQLAATVGCTPEFQGRTADFRQAACKVDKTNYMMLDFVTDKNQKDWYDNAIIYGNSYLVGERWILTTSSDDALVKLQDELGGSIEQDKSMGSHGMAPMH</sequence>
<keyword evidence="3" id="KW-1185">Reference proteome</keyword>
<dbReference type="PROSITE" id="PS51257">
    <property type="entry name" value="PROKAR_LIPOPROTEIN"/>
    <property type="match status" value="1"/>
</dbReference>
<reference evidence="2 3" key="1">
    <citation type="submission" date="2019-03" db="EMBL/GenBank/DDBJ databases">
        <title>Genomic Encyclopedia of Archaeal and Bacterial Type Strains, Phase II (KMG-II): from individual species to whole genera.</title>
        <authorList>
            <person name="Goeker M."/>
        </authorList>
    </citation>
    <scope>NUCLEOTIDE SEQUENCE [LARGE SCALE GENOMIC DNA]</scope>
    <source>
        <strain evidence="2 3">DSM 45499</strain>
    </source>
</reference>
<dbReference type="RefSeq" id="WP_133905741.1">
    <property type="nucleotide sequence ID" value="NZ_SOCP01000011.1"/>
</dbReference>
<evidence type="ECO:0000313" key="3">
    <source>
        <dbReference type="Proteomes" id="UP000294927"/>
    </source>
</evidence>
<comment type="caution">
    <text evidence="2">The sequence shown here is derived from an EMBL/GenBank/DDBJ whole genome shotgun (WGS) entry which is preliminary data.</text>
</comment>
<dbReference type="Proteomes" id="UP000294927">
    <property type="component" value="Unassembled WGS sequence"/>
</dbReference>
<accession>A0A4R7VAS4</accession>
<proteinExistence type="predicted"/>
<feature type="signal peptide" evidence="1">
    <location>
        <begin position="1"/>
        <end position="19"/>
    </location>
</feature>
<keyword evidence="1" id="KW-0732">Signal</keyword>
<dbReference type="AlphaFoldDB" id="A0A4R7VAS4"/>
<organism evidence="2 3">
    <name type="scientific">Actinophytocola oryzae</name>
    <dbReference type="NCBI Taxonomy" id="502181"/>
    <lineage>
        <taxon>Bacteria</taxon>
        <taxon>Bacillati</taxon>
        <taxon>Actinomycetota</taxon>
        <taxon>Actinomycetes</taxon>
        <taxon>Pseudonocardiales</taxon>
        <taxon>Pseudonocardiaceae</taxon>
    </lineage>
</organism>
<evidence type="ECO:0000313" key="2">
    <source>
        <dbReference type="EMBL" id="TDV46068.1"/>
    </source>
</evidence>
<evidence type="ECO:0008006" key="4">
    <source>
        <dbReference type="Google" id="ProtNLM"/>
    </source>
</evidence>
<evidence type="ECO:0000256" key="1">
    <source>
        <dbReference type="SAM" id="SignalP"/>
    </source>
</evidence>
<gene>
    <name evidence="2" type="ORF">CLV71_11126</name>
</gene>
<feature type="chain" id="PRO_5038949749" description="Lipoprotein" evidence="1">
    <location>
        <begin position="20"/>
        <end position="146"/>
    </location>
</feature>
<name>A0A4R7VAS4_9PSEU</name>
<dbReference type="EMBL" id="SOCP01000011">
    <property type="protein sequence ID" value="TDV46068.1"/>
    <property type="molecule type" value="Genomic_DNA"/>
</dbReference>
<dbReference type="OrthoDB" id="5114877at2"/>
<protein>
    <recommendedName>
        <fullName evidence="4">Lipoprotein</fullName>
    </recommendedName>
</protein>